<name>A0ABV0PH82_9TELE</name>
<dbReference type="EMBL" id="JAHRIO010073113">
    <property type="protein sequence ID" value="MEQ2182798.1"/>
    <property type="molecule type" value="Genomic_DNA"/>
</dbReference>
<protein>
    <submittedName>
        <fullName evidence="1">Uncharacterized protein</fullName>
    </submittedName>
</protein>
<accession>A0ABV0PH82</accession>
<organism evidence="1 2">
    <name type="scientific">Goodea atripinnis</name>
    <dbReference type="NCBI Taxonomy" id="208336"/>
    <lineage>
        <taxon>Eukaryota</taxon>
        <taxon>Metazoa</taxon>
        <taxon>Chordata</taxon>
        <taxon>Craniata</taxon>
        <taxon>Vertebrata</taxon>
        <taxon>Euteleostomi</taxon>
        <taxon>Actinopterygii</taxon>
        <taxon>Neopterygii</taxon>
        <taxon>Teleostei</taxon>
        <taxon>Neoteleostei</taxon>
        <taxon>Acanthomorphata</taxon>
        <taxon>Ovalentaria</taxon>
        <taxon>Atherinomorphae</taxon>
        <taxon>Cyprinodontiformes</taxon>
        <taxon>Goodeidae</taxon>
        <taxon>Goodea</taxon>
    </lineage>
</organism>
<proteinExistence type="predicted"/>
<reference evidence="1 2" key="1">
    <citation type="submission" date="2021-06" db="EMBL/GenBank/DDBJ databases">
        <authorList>
            <person name="Palmer J.M."/>
        </authorList>
    </citation>
    <scope>NUCLEOTIDE SEQUENCE [LARGE SCALE GENOMIC DNA]</scope>
    <source>
        <strain evidence="1 2">GA_2019</strain>
        <tissue evidence="1">Muscle</tissue>
    </source>
</reference>
<sequence length="192" mass="21703">MLLYHYSTGEPELPLVFNTTSDPYKHLPSQHLKDEDAQSPPIHSPPMPFALDNFRSQREKKTEKFDEDDVLLALTGTANAEQTSRALCESSCSSDEEHLAHCQPFIVCHQYHLGNDPFWQVAMVMVICMEIMLVLVNDEGLLMSWGIKRGCGLGRNETRAEAVQVNEPVCQQGSLWKHWKGSSLLSSSPWLF</sequence>
<evidence type="ECO:0000313" key="1">
    <source>
        <dbReference type="EMBL" id="MEQ2182798.1"/>
    </source>
</evidence>
<gene>
    <name evidence="1" type="ORF">GOODEAATRI_026004</name>
</gene>
<comment type="caution">
    <text evidence="1">The sequence shown here is derived from an EMBL/GenBank/DDBJ whole genome shotgun (WGS) entry which is preliminary data.</text>
</comment>
<keyword evidence="2" id="KW-1185">Reference proteome</keyword>
<dbReference type="Proteomes" id="UP001476798">
    <property type="component" value="Unassembled WGS sequence"/>
</dbReference>
<evidence type="ECO:0000313" key="2">
    <source>
        <dbReference type="Proteomes" id="UP001476798"/>
    </source>
</evidence>